<evidence type="ECO:0000313" key="3">
    <source>
        <dbReference type="Proteomes" id="UP000581688"/>
    </source>
</evidence>
<feature type="transmembrane region" description="Helical" evidence="1">
    <location>
        <begin position="7"/>
        <end position="35"/>
    </location>
</feature>
<keyword evidence="1" id="KW-0472">Membrane</keyword>
<gene>
    <name evidence="2" type="ORF">HNQ94_002518</name>
</gene>
<keyword evidence="3" id="KW-1185">Reference proteome</keyword>
<name>A0A841Q6X1_9BACI</name>
<protein>
    <submittedName>
        <fullName evidence="2">Lia operon protein LiaI</fullName>
    </submittedName>
</protein>
<reference evidence="2 3" key="1">
    <citation type="submission" date="2020-08" db="EMBL/GenBank/DDBJ databases">
        <title>Genomic Encyclopedia of Type Strains, Phase IV (KMG-IV): sequencing the most valuable type-strain genomes for metagenomic binning, comparative biology and taxonomic classification.</title>
        <authorList>
            <person name="Goeker M."/>
        </authorList>
    </citation>
    <scope>NUCLEOTIDE SEQUENCE [LARGE SCALE GENOMIC DNA]</scope>
    <source>
        <strain evidence="2 3">DSM 19612</strain>
    </source>
</reference>
<dbReference type="Proteomes" id="UP000581688">
    <property type="component" value="Unassembled WGS sequence"/>
</dbReference>
<dbReference type="AlphaFoldDB" id="A0A841Q6X1"/>
<dbReference type="EMBL" id="JACHGH010000007">
    <property type="protein sequence ID" value="MBB6454067.1"/>
    <property type="molecule type" value="Genomic_DNA"/>
</dbReference>
<accession>A0A841Q6X1</accession>
<keyword evidence="1" id="KW-1133">Transmembrane helix</keyword>
<comment type="caution">
    <text evidence="2">The sequence shown here is derived from an EMBL/GenBank/DDBJ whole genome shotgun (WGS) entry which is preliminary data.</text>
</comment>
<proteinExistence type="predicted"/>
<evidence type="ECO:0000256" key="1">
    <source>
        <dbReference type="SAM" id="Phobius"/>
    </source>
</evidence>
<evidence type="ECO:0000313" key="2">
    <source>
        <dbReference type="EMBL" id="MBB6454067.1"/>
    </source>
</evidence>
<organism evidence="2 3">
    <name type="scientific">Salirhabdus euzebyi</name>
    <dbReference type="NCBI Taxonomy" id="394506"/>
    <lineage>
        <taxon>Bacteria</taxon>
        <taxon>Bacillati</taxon>
        <taxon>Bacillota</taxon>
        <taxon>Bacilli</taxon>
        <taxon>Bacillales</taxon>
        <taxon>Bacillaceae</taxon>
        <taxon>Salirhabdus</taxon>
    </lineage>
</organism>
<keyword evidence="1" id="KW-0812">Transmembrane</keyword>
<feature type="transmembrane region" description="Helical" evidence="1">
    <location>
        <begin position="55"/>
        <end position="84"/>
    </location>
</feature>
<dbReference type="RefSeq" id="WP_174496828.1">
    <property type="nucleotide sequence ID" value="NZ_CADDWK010000009.1"/>
</dbReference>
<sequence length="116" mass="13237">MKQFILFVLGLIALFVLIGSIGPMILLGVSIWLLYVIFKQFVKADSSTKKIGWVILGLIVLAITLSNVFAVIGLFAAYGLYLILKEYKKEKWSRTDKPSEKDPFINFEKQWAELHK</sequence>